<gene>
    <name evidence="2" type="ORF">WAE96_15390</name>
</gene>
<dbReference type="EMBL" id="JBAWKS010000002">
    <property type="protein sequence ID" value="MEI4551055.1"/>
    <property type="molecule type" value="Genomic_DNA"/>
</dbReference>
<evidence type="ECO:0000256" key="1">
    <source>
        <dbReference type="SAM" id="MobiDB-lite"/>
    </source>
</evidence>
<name>A0ABU8EVP8_9GAMM</name>
<dbReference type="RefSeq" id="WP_336436096.1">
    <property type="nucleotide sequence ID" value="NZ_JBAWKS010000002.1"/>
</dbReference>
<sequence length="144" mass="15912">MNINNLSSGYSGYNTLLHTNEDDITQSKNNTATADAKDKASESQNEKPAKTEEQHDAAKPNETQDKINHIVSLQQQIKDLRNTSDDDDPEKNTKLIELQKQLDEALVNVQSLIQQQAATYVSGLFAKPTHTTQSNAGLFLNSKA</sequence>
<organism evidence="2 3">
    <name type="scientific">Pseudoalteromonas spongiae</name>
    <dbReference type="NCBI Taxonomy" id="298657"/>
    <lineage>
        <taxon>Bacteria</taxon>
        <taxon>Pseudomonadati</taxon>
        <taxon>Pseudomonadota</taxon>
        <taxon>Gammaproteobacteria</taxon>
        <taxon>Alteromonadales</taxon>
        <taxon>Pseudoalteromonadaceae</taxon>
        <taxon>Pseudoalteromonas</taxon>
    </lineage>
</organism>
<feature type="region of interest" description="Disordered" evidence="1">
    <location>
        <begin position="22"/>
        <end position="66"/>
    </location>
</feature>
<feature type="compositionally biased region" description="Basic and acidic residues" evidence="1">
    <location>
        <begin position="35"/>
        <end position="66"/>
    </location>
</feature>
<proteinExistence type="predicted"/>
<evidence type="ECO:0000313" key="2">
    <source>
        <dbReference type="EMBL" id="MEI4551055.1"/>
    </source>
</evidence>
<accession>A0ABU8EVP8</accession>
<evidence type="ECO:0000313" key="3">
    <source>
        <dbReference type="Proteomes" id="UP001382455"/>
    </source>
</evidence>
<reference evidence="2 3" key="1">
    <citation type="submission" date="2023-12" db="EMBL/GenBank/DDBJ databases">
        <title>Friends and Foes: Symbiotic and Algicidal bacterial influence on Karenia brevis blooms.</title>
        <authorList>
            <person name="Fei C."/>
            <person name="Mohamed A.R."/>
            <person name="Booker A."/>
            <person name="Arshad M."/>
            <person name="Klass S."/>
            <person name="Ahn S."/>
            <person name="Gilbert P.M."/>
            <person name="Heil C.A."/>
            <person name="Martinez J.M."/>
            <person name="Amin S.A."/>
        </authorList>
    </citation>
    <scope>NUCLEOTIDE SEQUENCE [LARGE SCALE GENOMIC DNA]</scope>
    <source>
        <strain evidence="2 3">CE15</strain>
    </source>
</reference>
<keyword evidence="3" id="KW-1185">Reference proteome</keyword>
<protein>
    <submittedName>
        <fullName evidence="2">Uncharacterized protein</fullName>
    </submittedName>
</protein>
<comment type="caution">
    <text evidence="2">The sequence shown here is derived from an EMBL/GenBank/DDBJ whole genome shotgun (WGS) entry which is preliminary data.</text>
</comment>
<dbReference type="Proteomes" id="UP001382455">
    <property type="component" value="Unassembled WGS sequence"/>
</dbReference>